<evidence type="ECO:0000313" key="5">
    <source>
        <dbReference type="Proteomes" id="UP000277864"/>
    </source>
</evidence>
<keyword evidence="5" id="KW-1185">Reference proteome</keyword>
<organism evidence="4 5">
    <name type="scientific">Vagococcus humatus</name>
    <dbReference type="NCBI Taxonomy" id="1889241"/>
    <lineage>
        <taxon>Bacteria</taxon>
        <taxon>Bacillati</taxon>
        <taxon>Bacillota</taxon>
        <taxon>Bacilli</taxon>
        <taxon>Lactobacillales</taxon>
        <taxon>Enterococcaceae</taxon>
        <taxon>Vagococcus</taxon>
    </lineage>
</organism>
<feature type="transmembrane region" description="Helical" evidence="3">
    <location>
        <begin position="99"/>
        <end position="123"/>
    </location>
</feature>
<evidence type="ECO:0000256" key="2">
    <source>
        <dbReference type="ARBA" id="ARBA00022989"/>
    </source>
</evidence>
<proteinExistence type="predicted"/>
<dbReference type="Proteomes" id="UP000277864">
    <property type="component" value="Unassembled WGS sequence"/>
</dbReference>
<gene>
    <name evidence="4" type="ORF">C7P63_08460</name>
</gene>
<feature type="transmembrane region" description="Helical" evidence="3">
    <location>
        <begin position="135"/>
        <end position="153"/>
    </location>
</feature>
<keyword evidence="3" id="KW-0472">Membrane</keyword>
<dbReference type="Gene3D" id="1.10.1760.20">
    <property type="match status" value="1"/>
</dbReference>
<comment type="caution">
    <text evidence="4">The sequence shown here is derived from an EMBL/GenBank/DDBJ whole genome shotgun (WGS) entry which is preliminary data.</text>
</comment>
<dbReference type="RefSeq" id="WP_125943722.1">
    <property type="nucleotide sequence ID" value="NZ_PXZH01000005.1"/>
</dbReference>
<dbReference type="OrthoDB" id="411368at2"/>
<dbReference type="GO" id="GO:0016020">
    <property type="term" value="C:membrane"/>
    <property type="evidence" value="ECO:0007669"/>
    <property type="project" value="InterPro"/>
</dbReference>
<dbReference type="PANTHER" id="PTHR37815">
    <property type="entry name" value="UPF0397 PROTEIN BC_2624-RELATED"/>
    <property type="match status" value="1"/>
</dbReference>
<reference evidence="4 5" key="1">
    <citation type="submission" date="2018-03" db="EMBL/GenBank/DDBJ databases">
        <authorList>
            <person name="Gulvik C.A."/>
        </authorList>
    </citation>
    <scope>NUCLEOTIDE SEQUENCE [LARGE SCALE GENOMIC DNA]</scope>
    <source>
        <strain evidence="4 5">JCM 31581</strain>
    </source>
</reference>
<feature type="transmembrane region" description="Helical" evidence="3">
    <location>
        <begin position="12"/>
        <end position="32"/>
    </location>
</feature>
<dbReference type="AlphaFoldDB" id="A0A429Z580"/>
<dbReference type="Pfam" id="PF07155">
    <property type="entry name" value="ECF-ribofla_trS"/>
    <property type="match status" value="1"/>
</dbReference>
<dbReference type="InterPro" id="IPR009825">
    <property type="entry name" value="ECF_substrate-spec-like"/>
</dbReference>
<dbReference type="EMBL" id="PXZH01000005">
    <property type="protein sequence ID" value="RST88843.1"/>
    <property type="molecule type" value="Genomic_DNA"/>
</dbReference>
<evidence type="ECO:0000256" key="3">
    <source>
        <dbReference type="SAM" id="Phobius"/>
    </source>
</evidence>
<keyword evidence="2 3" id="KW-1133">Transmembrane helix</keyword>
<evidence type="ECO:0000313" key="4">
    <source>
        <dbReference type="EMBL" id="RST88843.1"/>
    </source>
</evidence>
<dbReference type="PANTHER" id="PTHR37815:SF3">
    <property type="entry name" value="UPF0397 PROTEIN SPR0429"/>
    <property type="match status" value="1"/>
</dbReference>
<evidence type="ECO:0000256" key="1">
    <source>
        <dbReference type="ARBA" id="ARBA00022692"/>
    </source>
</evidence>
<keyword evidence="1 3" id="KW-0812">Transmembrane</keyword>
<feature type="transmembrane region" description="Helical" evidence="3">
    <location>
        <begin position="44"/>
        <end position="67"/>
    </location>
</feature>
<sequence length="160" mass="16897">MKTNKTLMITRIAVISALSVGLAMLFVIPVPLTKGYINLLEVGIYTSAILFGSVTGGFVGGISGGLLDLLLGYPQWIIFSVIIHGLQGYVAGRLKKRGLFLSLIISAGVMIVGYFFATSLLYGVGAGVASIIGNIWQNLIGGLLSVVVSRLLAQRQAIKQ</sequence>
<protein>
    <submittedName>
        <fullName evidence="4">ECF transporter S component</fullName>
    </submittedName>
</protein>
<accession>A0A429Z580</accession>
<name>A0A429Z580_9ENTE</name>